<sequence>MPFHVKRTETAKLDTLQQYNGIRTTRWVQPPEGLSVLEIQTTHAPTALQKVPEDKNYLTPPYHWHWYQEEFFHVKEGRYIFTLEGKDTVVSASDPQPVRIPARARHTFKVDDTYDGPCTIEISTTVSPKSGSDDPEANGASSKFFRNIYTYLDDCYYQNVNPSLPQLLIFLDSAEVSLAFPFGPDWLMRALSYSMGVVVGRWFGGYVLGYKASYPEYWDDALEAKKGR</sequence>
<dbReference type="InterPro" id="IPR011051">
    <property type="entry name" value="RmlC_Cupin_sf"/>
</dbReference>
<dbReference type="AlphaFoldDB" id="A0AAV9PIW3"/>
<dbReference type="InterPro" id="IPR014710">
    <property type="entry name" value="RmlC-like_jellyroll"/>
</dbReference>
<feature type="domain" description="Cupin type-2" evidence="1">
    <location>
        <begin position="59"/>
        <end position="111"/>
    </location>
</feature>
<accession>A0AAV9PIW3</accession>
<name>A0AAV9PIW3_9PEZI</name>
<organism evidence="2 3">
    <name type="scientific">Saxophila tyrrhenica</name>
    <dbReference type="NCBI Taxonomy" id="1690608"/>
    <lineage>
        <taxon>Eukaryota</taxon>
        <taxon>Fungi</taxon>
        <taxon>Dikarya</taxon>
        <taxon>Ascomycota</taxon>
        <taxon>Pezizomycotina</taxon>
        <taxon>Dothideomycetes</taxon>
        <taxon>Dothideomycetidae</taxon>
        <taxon>Mycosphaerellales</taxon>
        <taxon>Extremaceae</taxon>
        <taxon>Saxophila</taxon>
    </lineage>
</organism>
<dbReference type="InterPro" id="IPR013096">
    <property type="entry name" value="Cupin_2"/>
</dbReference>
<dbReference type="SUPFAM" id="SSF51182">
    <property type="entry name" value="RmlC-like cupins"/>
    <property type="match status" value="1"/>
</dbReference>
<dbReference type="Proteomes" id="UP001337655">
    <property type="component" value="Unassembled WGS sequence"/>
</dbReference>
<gene>
    <name evidence="2" type="ORF">LTR77_002655</name>
</gene>
<reference evidence="2 3" key="1">
    <citation type="submission" date="2023-08" db="EMBL/GenBank/DDBJ databases">
        <title>Black Yeasts Isolated from many extreme environments.</title>
        <authorList>
            <person name="Coleine C."/>
            <person name="Stajich J.E."/>
            <person name="Selbmann L."/>
        </authorList>
    </citation>
    <scope>NUCLEOTIDE SEQUENCE [LARGE SCALE GENOMIC DNA]</scope>
    <source>
        <strain evidence="2 3">CCFEE 5935</strain>
    </source>
</reference>
<evidence type="ECO:0000259" key="1">
    <source>
        <dbReference type="Pfam" id="PF07883"/>
    </source>
</evidence>
<dbReference type="Gene3D" id="2.60.120.10">
    <property type="entry name" value="Jelly Rolls"/>
    <property type="match status" value="1"/>
</dbReference>
<dbReference type="EMBL" id="JAVRRT010000004">
    <property type="protein sequence ID" value="KAK5172535.1"/>
    <property type="molecule type" value="Genomic_DNA"/>
</dbReference>
<comment type="caution">
    <text evidence="2">The sequence shown here is derived from an EMBL/GenBank/DDBJ whole genome shotgun (WGS) entry which is preliminary data.</text>
</comment>
<dbReference type="RefSeq" id="XP_064661253.1">
    <property type="nucleotide sequence ID" value="XM_064799914.1"/>
</dbReference>
<keyword evidence="3" id="KW-1185">Reference proteome</keyword>
<protein>
    <recommendedName>
        <fullName evidence="1">Cupin type-2 domain-containing protein</fullName>
    </recommendedName>
</protein>
<dbReference type="GeneID" id="89924002"/>
<evidence type="ECO:0000313" key="3">
    <source>
        <dbReference type="Proteomes" id="UP001337655"/>
    </source>
</evidence>
<proteinExistence type="predicted"/>
<dbReference type="Pfam" id="PF07883">
    <property type="entry name" value="Cupin_2"/>
    <property type="match status" value="1"/>
</dbReference>
<evidence type="ECO:0000313" key="2">
    <source>
        <dbReference type="EMBL" id="KAK5172535.1"/>
    </source>
</evidence>